<protein>
    <submittedName>
        <fullName evidence="2">Uncharacterized protein</fullName>
    </submittedName>
</protein>
<evidence type="ECO:0000256" key="1">
    <source>
        <dbReference type="SAM" id="MobiDB-lite"/>
    </source>
</evidence>
<dbReference type="AlphaFoldDB" id="A0A2I0JPB8"/>
<proteinExistence type="predicted"/>
<sequence length="332" mass="35853">MQGQQEPRRPHIGASENGTPIRITKTKTLHGITSTTNTRTTADSDFRPLGIRRHSTPGLESLIAQPGHPQQTTIAPATKPAPGRATSNRPSSKAGFRRIKHTATPGARHRRSNFIAAATPIYSISTPLGQHQPCTLSAHHYAHGTPWGIFSLTDSYLPHAMGCAIDMPKAERTTSRGALRNSQTSFRVHPGFKFRSIGSIPVIRVYPGLIRVYTGPIRVYPGLIPVYSGLIRVYPGPFLSIPVSFGSIPVSFGSILVSFGSIPVPVIRVHPDHSCHPGHSGPSRSFRSIPVSFGSILVHSGLSRSIRVYPGPFGSIPVSFRSILVHSGPSRF</sequence>
<feature type="region of interest" description="Disordered" evidence="1">
    <location>
        <begin position="59"/>
        <end position="95"/>
    </location>
</feature>
<evidence type="ECO:0000313" key="2">
    <source>
        <dbReference type="EMBL" id="PKI58148.1"/>
    </source>
</evidence>
<evidence type="ECO:0000313" key="3">
    <source>
        <dbReference type="Proteomes" id="UP000233551"/>
    </source>
</evidence>
<feature type="region of interest" description="Disordered" evidence="1">
    <location>
        <begin position="1"/>
        <end position="26"/>
    </location>
</feature>
<organism evidence="2 3">
    <name type="scientific">Punica granatum</name>
    <name type="common">Pomegranate</name>
    <dbReference type="NCBI Taxonomy" id="22663"/>
    <lineage>
        <taxon>Eukaryota</taxon>
        <taxon>Viridiplantae</taxon>
        <taxon>Streptophyta</taxon>
        <taxon>Embryophyta</taxon>
        <taxon>Tracheophyta</taxon>
        <taxon>Spermatophyta</taxon>
        <taxon>Magnoliopsida</taxon>
        <taxon>eudicotyledons</taxon>
        <taxon>Gunneridae</taxon>
        <taxon>Pentapetalae</taxon>
        <taxon>rosids</taxon>
        <taxon>malvids</taxon>
        <taxon>Myrtales</taxon>
        <taxon>Lythraceae</taxon>
        <taxon>Punica</taxon>
    </lineage>
</organism>
<dbReference type="Proteomes" id="UP000233551">
    <property type="component" value="Unassembled WGS sequence"/>
</dbReference>
<keyword evidence="3" id="KW-1185">Reference proteome</keyword>
<name>A0A2I0JPB8_PUNGR</name>
<dbReference type="EMBL" id="PGOL01001433">
    <property type="protein sequence ID" value="PKI58148.1"/>
    <property type="molecule type" value="Genomic_DNA"/>
</dbReference>
<comment type="caution">
    <text evidence="2">The sequence shown here is derived from an EMBL/GenBank/DDBJ whole genome shotgun (WGS) entry which is preliminary data.</text>
</comment>
<gene>
    <name evidence="2" type="ORF">CRG98_021457</name>
</gene>
<accession>A0A2I0JPB8</accession>
<reference evidence="2 3" key="1">
    <citation type="submission" date="2017-11" db="EMBL/GenBank/DDBJ databases">
        <title>De-novo sequencing of pomegranate (Punica granatum L.) genome.</title>
        <authorList>
            <person name="Akparov Z."/>
            <person name="Amiraslanov A."/>
            <person name="Hajiyeva S."/>
            <person name="Abbasov M."/>
            <person name="Kaur K."/>
            <person name="Hamwieh A."/>
            <person name="Solovyev V."/>
            <person name="Salamov A."/>
            <person name="Braich B."/>
            <person name="Kosarev P."/>
            <person name="Mahmoud A."/>
            <person name="Hajiyev E."/>
            <person name="Babayeva S."/>
            <person name="Izzatullayeva V."/>
            <person name="Mammadov A."/>
            <person name="Mammadov A."/>
            <person name="Sharifova S."/>
            <person name="Ojaghi J."/>
            <person name="Eynullazada K."/>
            <person name="Bayramov B."/>
            <person name="Abdulazimova A."/>
            <person name="Shahmuradov I."/>
        </authorList>
    </citation>
    <scope>NUCLEOTIDE SEQUENCE [LARGE SCALE GENOMIC DNA]</scope>
    <source>
        <strain evidence="3">cv. AG2017</strain>
        <tissue evidence="2">Leaf</tissue>
    </source>
</reference>